<dbReference type="InterPro" id="IPR050065">
    <property type="entry name" value="GlmU-like"/>
</dbReference>
<evidence type="ECO:0000313" key="4">
    <source>
        <dbReference type="EMBL" id="SDZ72945.1"/>
    </source>
</evidence>
<evidence type="ECO:0000256" key="2">
    <source>
        <dbReference type="ARBA" id="ARBA00022695"/>
    </source>
</evidence>
<evidence type="ECO:0000256" key="1">
    <source>
        <dbReference type="ARBA" id="ARBA00022679"/>
    </source>
</evidence>
<reference evidence="4 5" key="1">
    <citation type="submission" date="2016-10" db="EMBL/GenBank/DDBJ databases">
        <authorList>
            <person name="de Groot N.N."/>
        </authorList>
    </citation>
    <scope>NUCLEOTIDE SEQUENCE [LARGE SCALE GENOMIC DNA]</scope>
    <source>
        <strain evidence="4 5">DSM 23842</strain>
    </source>
</reference>
<dbReference type="InterPro" id="IPR029044">
    <property type="entry name" value="Nucleotide-diphossugar_trans"/>
</dbReference>
<dbReference type="PANTHER" id="PTHR43584:SF8">
    <property type="entry name" value="N-ACETYLMURAMATE ALPHA-1-PHOSPHATE URIDYLYLTRANSFERASE"/>
    <property type="match status" value="1"/>
</dbReference>
<dbReference type="EMBL" id="FNQK01000001">
    <property type="protein sequence ID" value="SDZ72945.1"/>
    <property type="molecule type" value="Genomic_DNA"/>
</dbReference>
<dbReference type="InterPro" id="IPR005835">
    <property type="entry name" value="NTP_transferase_dom"/>
</dbReference>
<evidence type="ECO:0000259" key="3">
    <source>
        <dbReference type="Pfam" id="PF00483"/>
    </source>
</evidence>
<dbReference type="AlphaFoldDB" id="A0A1H3VDR0"/>
<dbReference type="SUPFAM" id="SSF53448">
    <property type="entry name" value="Nucleotide-diphospho-sugar transferases"/>
    <property type="match status" value="1"/>
</dbReference>
<proteinExistence type="predicted"/>
<dbReference type="GO" id="GO:0016779">
    <property type="term" value="F:nucleotidyltransferase activity"/>
    <property type="evidence" value="ECO:0007669"/>
    <property type="project" value="UniProtKB-KW"/>
</dbReference>
<gene>
    <name evidence="4" type="ORF">SAMN04487990_10164</name>
</gene>
<accession>A0A1H3VDR0</accession>
<organism evidence="4 5">
    <name type="scientific">Bizionia paragorgiae</name>
    <dbReference type="NCBI Taxonomy" id="283786"/>
    <lineage>
        <taxon>Bacteria</taxon>
        <taxon>Pseudomonadati</taxon>
        <taxon>Bacteroidota</taxon>
        <taxon>Flavobacteriia</taxon>
        <taxon>Flavobacteriales</taxon>
        <taxon>Flavobacteriaceae</taxon>
        <taxon>Bizionia</taxon>
    </lineage>
</organism>
<feature type="domain" description="Nucleotidyl transferase" evidence="3">
    <location>
        <begin position="29"/>
        <end position="157"/>
    </location>
</feature>
<dbReference type="OrthoDB" id="9779926at2"/>
<keyword evidence="1 4" id="KW-0808">Transferase</keyword>
<evidence type="ECO:0000313" key="5">
    <source>
        <dbReference type="Proteomes" id="UP000198846"/>
    </source>
</evidence>
<dbReference type="RefSeq" id="WP_143034111.1">
    <property type="nucleotide sequence ID" value="NZ_FNQK01000001.1"/>
</dbReference>
<dbReference type="Gene3D" id="3.90.550.10">
    <property type="entry name" value="Spore Coat Polysaccharide Biosynthesis Protein SpsA, Chain A"/>
    <property type="match status" value="1"/>
</dbReference>
<dbReference type="Pfam" id="PF00483">
    <property type="entry name" value="NTP_transferase"/>
    <property type="match status" value="1"/>
</dbReference>
<name>A0A1H3VDR0_BIZPA</name>
<keyword evidence="2" id="KW-0548">Nucleotidyltransferase</keyword>
<keyword evidence="5" id="KW-1185">Reference proteome</keyword>
<dbReference type="Proteomes" id="UP000198846">
    <property type="component" value="Unassembled WGS sequence"/>
</dbReference>
<sequence length="290" mass="32874">MMNTTLVVLAAGLGSRYGGFKQVDAIGPNGYSIMDYSLFDALNVGFTSIVLVVQESMVELLTDRYITQRNWPVRFAIQEKDVTVTGKTYSREKPWGTAHALWCAKDEINTPFVLINADDFYGRESFRLAYNYLQSEAQPCAVLFPIEKTLSSNGTVNRAEATINNGWLQTTVEREKISKANDDIVYLSAEGKQKVLAKNSLVSMNMWGLTPDIYDFIDDDITDFIAQWQQNPSIEYQLPTVIDAMIQQERFKVKALVTESNWVGVTYKSDKDEVRTQLQQLHDKGIYDTI</sequence>
<protein>
    <submittedName>
        <fullName evidence="4">Nucleotidyl transferase</fullName>
    </submittedName>
</protein>
<dbReference type="PANTHER" id="PTHR43584">
    <property type="entry name" value="NUCLEOTIDYL TRANSFERASE"/>
    <property type="match status" value="1"/>
</dbReference>
<dbReference type="STRING" id="283786.SAMN04487990_10164"/>